<feature type="compositionally biased region" description="Polar residues" evidence="1">
    <location>
        <begin position="759"/>
        <end position="774"/>
    </location>
</feature>
<gene>
    <name evidence="2" type="ORF">K457DRAFT_29287</name>
</gene>
<dbReference type="AlphaFoldDB" id="A0A197K9K8"/>
<feature type="compositionally biased region" description="Basic and acidic residues" evidence="1">
    <location>
        <begin position="731"/>
        <end position="741"/>
    </location>
</feature>
<feature type="compositionally biased region" description="Low complexity" evidence="1">
    <location>
        <begin position="78"/>
        <end position="102"/>
    </location>
</feature>
<evidence type="ECO:0000256" key="1">
    <source>
        <dbReference type="SAM" id="MobiDB-lite"/>
    </source>
</evidence>
<evidence type="ECO:0000313" key="3">
    <source>
        <dbReference type="Proteomes" id="UP000078512"/>
    </source>
</evidence>
<organism evidence="2 3">
    <name type="scientific">Linnemannia elongata AG-77</name>
    <dbReference type="NCBI Taxonomy" id="1314771"/>
    <lineage>
        <taxon>Eukaryota</taxon>
        <taxon>Fungi</taxon>
        <taxon>Fungi incertae sedis</taxon>
        <taxon>Mucoromycota</taxon>
        <taxon>Mortierellomycotina</taxon>
        <taxon>Mortierellomycetes</taxon>
        <taxon>Mortierellales</taxon>
        <taxon>Mortierellaceae</taxon>
        <taxon>Linnemannia</taxon>
    </lineage>
</organism>
<feature type="region of interest" description="Disordered" evidence="1">
    <location>
        <begin position="731"/>
        <end position="813"/>
    </location>
</feature>
<feature type="region of interest" description="Disordered" evidence="1">
    <location>
        <begin position="683"/>
        <end position="713"/>
    </location>
</feature>
<dbReference type="STRING" id="1314771.A0A197K9K8"/>
<dbReference type="EMBL" id="KV442021">
    <property type="protein sequence ID" value="OAQ33371.1"/>
    <property type="molecule type" value="Genomic_DNA"/>
</dbReference>
<evidence type="ECO:0000313" key="2">
    <source>
        <dbReference type="EMBL" id="OAQ33371.1"/>
    </source>
</evidence>
<feature type="region of interest" description="Disordered" evidence="1">
    <location>
        <begin position="78"/>
        <end position="145"/>
    </location>
</feature>
<feature type="region of interest" description="Disordered" evidence="1">
    <location>
        <begin position="451"/>
        <end position="569"/>
    </location>
</feature>
<feature type="compositionally biased region" description="Basic residues" evidence="1">
    <location>
        <begin position="467"/>
        <end position="478"/>
    </location>
</feature>
<feature type="compositionally biased region" description="Polar residues" evidence="1">
    <location>
        <begin position="522"/>
        <end position="534"/>
    </location>
</feature>
<feature type="compositionally biased region" description="Low complexity" evidence="1">
    <location>
        <begin position="28"/>
        <end position="37"/>
    </location>
</feature>
<reference evidence="2 3" key="1">
    <citation type="submission" date="2016-05" db="EMBL/GenBank/DDBJ databases">
        <title>Genome sequencing reveals origins of a unique bacterial endosymbiosis in the earliest lineages of terrestrial Fungi.</title>
        <authorList>
            <consortium name="DOE Joint Genome Institute"/>
            <person name="Uehling J."/>
            <person name="Gryganskyi A."/>
            <person name="Hameed K."/>
            <person name="Tschaplinski T."/>
            <person name="Misztal P."/>
            <person name="Wu S."/>
            <person name="Desiro A."/>
            <person name="Vande Pol N."/>
            <person name="Du Z.-Y."/>
            <person name="Zienkiewicz A."/>
            <person name="Zienkiewicz K."/>
            <person name="Morin E."/>
            <person name="Tisserant E."/>
            <person name="Splivallo R."/>
            <person name="Hainaut M."/>
            <person name="Henrissat B."/>
            <person name="Ohm R."/>
            <person name="Kuo A."/>
            <person name="Yan J."/>
            <person name="Lipzen A."/>
            <person name="Nolan M."/>
            <person name="Labutti K."/>
            <person name="Barry K."/>
            <person name="Goldstein A."/>
            <person name="Labbe J."/>
            <person name="Schadt C."/>
            <person name="Tuskan G."/>
            <person name="Grigoriev I."/>
            <person name="Martin F."/>
            <person name="Vilgalys R."/>
            <person name="Bonito G."/>
        </authorList>
    </citation>
    <scope>NUCLEOTIDE SEQUENCE [LARGE SCALE GENOMIC DNA]</scope>
    <source>
        <strain evidence="2 3">AG-77</strain>
    </source>
</reference>
<feature type="region of interest" description="Disordered" evidence="1">
    <location>
        <begin position="1"/>
        <end position="54"/>
    </location>
</feature>
<feature type="region of interest" description="Disordered" evidence="1">
    <location>
        <begin position="165"/>
        <end position="285"/>
    </location>
</feature>
<feature type="compositionally biased region" description="Basic residues" evidence="1">
    <location>
        <begin position="794"/>
        <end position="804"/>
    </location>
</feature>
<dbReference type="Proteomes" id="UP000078512">
    <property type="component" value="Unassembled WGS sequence"/>
</dbReference>
<feature type="compositionally biased region" description="Basic residues" evidence="1">
    <location>
        <begin position="544"/>
        <end position="555"/>
    </location>
</feature>
<dbReference type="OrthoDB" id="2414723at2759"/>
<sequence>MRSSSASISTSSPSSYSSPRHAIRRNNSMSSVQSSPSVYDTKPTTTSSGSLGRVAGRVSMDSYDRASFLSSSAAALPGRTYTSSSLSYSSSSASSSLSSSPTAPIPSRSRHKKSSSSPPELFSPPLGPVSTLSSSSSSNTSTPSLTSLASIPTIVLENEVEPLDLQQPDVPHNSNHHRHHQHHSHNHHNHQHHQHSPHQHHRRPSSEETAPIAPPTPPLTSFFFGRGSSNSVSNTPVSTPPASPALHAARTNPSAAPSPSTTPPSSPSPSFLATWQGRLPSIPRPSPMTPFRAARKVVTSVTSVGTGLLPSKEQLGSIPVAGRILKHPVMDSTLTYIASKTTHRGGKGAESKPITPEDAPYLKLNRKLIDQSITLAGLAIEKEDLSKTMDDEAADDAFELYLAAIATLMHSLPIETCDPLRREAFQSQLRGFLDEHQLDVVSTTSIAGTVPAATTATKNSPDAAGAKQRRRLRRRRHREYREQARSLIHQYSPTPPATSAAPATAIVNPVSSRRSSAPSSLPTPQSIPLVTQQASSTSSTTPSSHRRKRRHRRRRGDSQHHSDDTPTLSDTIISTAIESAIRLKQSPIPDVLKTCFRASRVILSKVDEKFHLQEKAWQLSKQSIEKAIELDEQYAIHEVVTETFFATVTGLVKAGIAYKETPSYGSLRAAAASAPLIEPKSTQGPALLMATPPPSVASGSELPRSQNPQAILPKKLAPMLSFPWRRYSVIEEEKEGSRSDGEDQNDDDEDDEEEDSAGESFNSEDASSSCFTTSEDGEEGDQVGESDSDSSYLPRRRGSHRRHSSTAPYTDQVRQRLDMLMALRGVASYIVGAE</sequence>
<feature type="compositionally biased region" description="Acidic residues" evidence="1">
    <location>
        <begin position="742"/>
        <end position="757"/>
    </location>
</feature>
<feature type="compositionally biased region" description="Low complexity" evidence="1">
    <location>
        <begin position="228"/>
        <end position="237"/>
    </location>
</feature>
<feature type="compositionally biased region" description="Acidic residues" evidence="1">
    <location>
        <begin position="775"/>
        <end position="788"/>
    </location>
</feature>
<feature type="compositionally biased region" description="Polar residues" evidence="1">
    <location>
        <begin position="451"/>
        <end position="460"/>
    </location>
</feature>
<proteinExistence type="predicted"/>
<keyword evidence="3" id="KW-1185">Reference proteome</keyword>
<feature type="compositionally biased region" description="Low complexity" evidence="1">
    <location>
        <begin position="128"/>
        <end position="145"/>
    </location>
</feature>
<accession>A0A197K9K8</accession>
<name>A0A197K9K8_9FUNG</name>
<feature type="compositionally biased region" description="Basic residues" evidence="1">
    <location>
        <begin position="174"/>
        <end position="203"/>
    </location>
</feature>
<feature type="compositionally biased region" description="Low complexity" evidence="1">
    <location>
        <begin position="1"/>
        <end position="18"/>
    </location>
</feature>
<protein>
    <submittedName>
        <fullName evidence="2">Uncharacterized protein</fullName>
    </submittedName>
</protein>
<feature type="compositionally biased region" description="Low complexity" evidence="1">
    <location>
        <begin position="497"/>
        <end position="520"/>
    </location>
</feature>